<keyword evidence="14 15" id="KW-0479">Metal-binding</keyword>
<evidence type="ECO:0000256" key="4">
    <source>
        <dbReference type="ARBA" id="ARBA00022491"/>
    </source>
</evidence>
<comment type="caution">
    <text evidence="16">Lacks conserved residue(s) required for the propagation of feature annotation.</text>
</comment>
<evidence type="ECO:0000256" key="3">
    <source>
        <dbReference type="ARBA" id="ARBA00022490"/>
    </source>
</evidence>
<feature type="binding site" evidence="15">
    <location>
        <position position="16"/>
    </location>
    <ligand>
        <name>Ca(2+)</name>
        <dbReference type="ChEBI" id="CHEBI:29108"/>
    </ligand>
</feature>
<evidence type="ECO:0000313" key="19">
    <source>
        <dbReference type="Proteomes" id="UP000823618"/>
    </source>
</evidence>
<evidence type="ECO:0000256" key="7">
    <source>
        <dbReference type="ARBA" id="ARBA00022969"/>
    </source>
</evidence>
<comment type="cofactor">
    <cofactor evidence="14 15">
        <name>Ca(2+)</name>
        <dbReference type="ChEBI" id="CHEBI:29108"/>
    </cofactor>
    <text evidence="14 15">Binds 1 Ca(2+) ion per subunit.</text>
</comment>
<evidence type="ECO:0000256" key="10">
    <source>
        <dbReference type="ARBA" id="ARBA00023125"/>
    </source>
</evidence>
<dbReference type="InterPro" id="IPR001789">
    <property type="entry name" value="Sig_transdc_resp-reg_receiver"/>
</dbReference>
<dbReference type="InterPro" id="IPR012052">
    <property type="entry name" value="Spore_0_A"/>
</dbReference>
<dbReference type="GO" id="GO:0030435">
    <property type="term" value="P:sporulation resulting in formation of a cellular spore"/>
    <property type="evidence" value="ECO:0007669"/>
    <property type="project" value="UniProtKB-UniRule"/>
</dbReference>
<protein>
    <recommendedName>
        <fullName evidence="2 14">Stage 0 sporulation protein A homolog</fullName>
    </recommendedName>
</protein>
<comment type="caution">
    <text evidence="18">The sequence shown here is derived from an EMBL/GenBank/DDBJ whole genome shotgun (WGS) entry which is preliminary data.</text>
</comment>
<sequence length="270" mass="30600">MKMILNEKKIKVVIADSCTETRKELVNLISNAKDMELVGETGNGRIACQYIQEKQPDVVLVEVVLPEIDGLGVIENIKGEFGEEKQPAFIVLGSISSDHMVECAFQAGADYYIMKPFHNKSVLSRIRQVMQYGNVNLKVLHNNKEYETKTMEYDLETDVTEVIREIGIPAHIKGYQYIREGIIMAVDDINMLNYITKLLYPTIAKKYKTTSSSVERAIRHAIEVAWSRGKIEVLEEIFGYTISAGKGKPTNSEFIALLADKLRLQYKMRA</sequence>
<dbReference type="GO" id="GO:0042173">
    <property type="term" value="P:regulation of sporulation resulting in formation of a cellular spore"/>
    <property type="evidence" value="ECO:0007669"/>
    <property type="project" value="InterPro"/>
</dbReference>
<evidence type="ECO:0000256" key="6">
    <source>
        <dbReference type="ARBA" id="ARBA00022837"/>
    </source>
</evidence>
<reference evidence="18" key="2">
    <citation type="journal article" date="2021" name="PeerJ">
        <title>Extensive microbial diversity within the chicken gut microbiome revealed by metagenomics and culture.</title>
        <authorList>
            <person name="Gilroy R."/>
            <person name="Ravi A."/>
            <person name="Getino M."/>
            <person name="Pursley I."/>
            <person name="Horton D.L."/>
            <person name="Alikhan N.F."/>
            <person name="Baker D."/>
            <person name="Gharbi K."/>
            <person name="Hall N."/>
            <person name="Watson M."/>
            <person name="Adriaenssens E.M."/>
            <person name="Foster-Nyarko E."/>
            <person name="Jarju S."/>
            <person name="Secka A."/>
            <person name="Antonio M."/>
            <person name="Oren A."/>
            <person name="Chaudhuri R.R."/>
            <person name="La Ragione R."/>
            <person name="Hildebrand F."/>
            <person name="Pallen M.J."/>
        </authorList>
    </citation>
    <scope>NUCLEOTIDE SEQUENCE</scope>
    <source>
        <strain evidence="18">E3-2379</strain>
    </source>
</reference>
<dbReference type="EMBL" id="JADIML010000157">
    <property type="protein sequence ID" value="MBO8463413.1"/>
    <property type="molecule type" value="Genomic_DNA"/>
</dbReference>
<dbReference type="GO" id="GO:0005509">
    <property type="term" value="F:calcium ion binding"/>
    <property type="evidence" value="ECO:0007669"/>
    <property type="project" value="UniProtKB-UniRule"/>
</dbReference>
<dbReference type="InterPro" id="IPR036388">
    <property type="entry name" value="WH-like_DNA-bd_sf"/>
</dbReference>
<evidence type="ECO:0000256" key="11">
    <source>
        <dbReference type="ARBA" id="ARBA00023159"/>
    </source>
</evidence>
<dbReference type="InterPro" id="IPR014879">
    <property type="entry name" value="Spo0A_C"/>
</dbReference>
<dbReference type="GO" id="GO:0051606">
    <property type="term" value="P:detection of stimulus"/>
    <property type="evidence" value="ECO:0007669"/>
    <property type="project" value="UniProtKB-UniRule"/>
</dbReference>
<dbReference type="InterPro" id="IPR016032">
    <property type="entry name" value="Sig_transdc_resp-reg_C-effctor"/>
</dbReference>
<dbReference type="Proteomes" id="UP000823618">
    <property type="component" value="Unassembled WGS sequence"/>
</dbReference>
<dbReference type="Pfam" id="PF00072">
    <property type="entry name" value="Response_reg"/>
    <property type="match status" value="1"/>
</dbReference>
<keyword evidence="12 14" id="KW-0804">Transcription</keyword>
<dbReference type="AlphaFoldDB" id="A0A9D9N7K3"/>
<dbReference type="PANTHER" id="PTHR48111">
    <property type="entry name" value="REGULATOR OF RPOS"/>
    <property type="match status" value="1"/>
</dbReference>
<keyword evidence="10 14" id="KW-0238">DNA-binding</keyword>
<dbReference type="SUPFAM" id="SSF52172">
    <property type="entry name" value="CheY-like"/>
    <property type="match status" value="1"/>
</dbReference>
<dbReference type="PIRSF" id="PIRSF002937">
    <property type="entry name" value="Res_reg_Spo0A"/>
    <property type="match status" value="1"/>
</dbReference>
<dbReference type="SUPFAM" id="SSF46894">
    <property type="entry name" value="C-terminal effector domain of the bipartite response regulators"/>
    <property type="match status" value="1"/>
</dbReference>
<dbReference type="PANTHER" id="PTHR48111:SF1">
    <property type="entry name" value="TWO-COMPONENT RESPONSE REGULATOR ORR33"/>
    <property type="match status" value="1"/>
</dbReference>
<evidence type="ECO:0000313" key="18">
    <source>
        <dbReference type="EMBL" id="MBO8463413.1"/>
    </source>
</evidence>
<organism evidence="18 19">
    <name type="scientific">Candidatus Scybalomonas excrementavium</name>
    <dbReference type="NCBI Taxonomy" id="2840943"/>
    <lineage>
        <taxon>Bacteria</taxon>
        <taxon>Bacillati</taxon>
        <taxon>Bacillota</taxon>
        <taxon>Clostridia</taxon>
        <taxon>Lachnospirales</taxon>
        <taxon>Lachnospiraceae</taxon>
        <taxon>Lachnospiraceae incertae sedis</taxon>
        <taxon>Candidatus Scybalomonas</taxon>
    </lineage>
</organism>
<dbReference type="NCBIfam" id="TIGR02875">
    <property type="entry name" value="spore_0_A"/>
    <property type="match status" value="1"/>
</dbReference>
<name>A0A9D9N7K3_9FIRM</name>
<keyword evidence="4 14" id="KW-0678">Repressor</keyword>
<evidence type="ECO:0000256" key="8">
    <source>
        <dbReference type="ARBA" id="ARBA00023012"/>
    </source>
</evidence>
<dbReference type="PROSITE" id="PS50110">
    <property type="entry name" value="RESPONSE_REGULATORY"/>
    <property type="match status" value="1"/>
</dbReference>
<comment type="function">
    <text evidence="13 14">May play the central regulatory role in sporulation. It may be an element of the effector pathway responsible for the activation of sporulation genes in response to nutritional stress. Spo0A may act in concert with spo0H (a sigma factor) to control the expression of some genes that are critical to the sporulation process.</text>
</comment>
<evidence type="ECO:0000256" key="5">
    <source>
        <dbReference type="ARBA" id="ARBA00022553"/>
    </source>
</evidence>
<evidence type="ECO:0000256" key="1">
    <source>
        <dbReference type="ARBA" id="ARBA00004496"/>
    </source>
</evidence>
<evidence type="ECO:0000256" key="14">
    <source>
        <dbReference type="PIRNR" id="PIRNR002937"/>
    </source>
</evidence>
<evidence type="ECO:0000256" key="12">
    <source>
        <dbReference type="ARBA" id="ARBA00023163"/>
    </source>
</evidence>
<evidence type="ECO:0000256" key="15">
    <source>
        <dbReference type="PIRSR" id="PIRSR002937-1"/>
    </source>
</evidence>
<comment type="subcellular location">
    <subcellularLocation>
        <location evidence="1 14">Cytoplasm</location>
    </subcellularLocation>
</comment>
<dbReference type="InterPro" id="IPR011006">
    <property type="entry name" value="CheY-like_superfamily"/>
</dbReference>
<keyword evidence="9 14" id="KW-0805">Transcription regulation</keyword>
<evidence type="ECO:0000259" key="17">
    <source>
        <dbReference type="PROSITE" id="PS50110"/>
    </source>
</evidence>
<proteinExistence type="predicted"/>
<dbReference type="Pfam" id="PF08769">
    <property type="entry name" value="Spo0A_C"/>
    <property type="match status" value="1"/>
</dbReference>
<evidence type="ECO:0000256" key="2">
    <source>
        <dbReference type="ARBA" id="ARBA00018672"/>
    </source>
</evidence>
<dbReference type="GO" id="GO:0000976">
    <property type="term" value="F:transcription cis-regulatory region binding"/>
    <property type="evidence" value="ECO:0007669"/>
    <property type="project" value="TreeGrafter"/>
</dbReference>
<dbReference type="GO" id="GO:0003700">
    <property type="term" value="F:DNA-binding transcription factor activity"/>
    <property type="evidence" value="ECO:0007669"/>
    <property type="project" value="InterPro"/>
</dbReference>
<dbReference type="Gene3D" id="3.40.50.2300">
    <property type="match status" value="1"/>
</dbReference>
<keyword evidence="6 14" id="KW-0106">Calcium</keyword>
<dbReference type="Gene3D" id="1.10.10.10">
    <property type="entry name" value="Winged helix-like DNA-binding domain superfamily/Winged helix DNA-binding domain"/>
    <property type="match status" value="1"/>
</dbReference>
<dbReference type="GO" id="GO:0000156">
    <property type="term" value="F:phosphorelay response regulator activity"/>
    <property type="evidence" value="ECO:0007669"/>
    <property type="project" value="TreeGrafter"/>
</dbReference>
<keyword evidence="7 14" id="KW-0749">Sporulation</keyword>
<dbReference type="SMART" id="SM00448">
    <property type="entry name" value="REC"/>
    <property type="match status" value="1"/>
</dbReference>
<gene>
    <name evidence="18" type="primary">spo0A</name>
    <name evidence="18" type="ORF">IAC13_05720</name>
</gene>
<accession>A0A9D9N7K3</accession>
<keyword evidence="8 14" id="KW-0902">Two-component regulatory system</keyword>
<keyword evidence="11 14" id="KW-0010">Activator</keyword>
<evidence type="ECO:0000256" key="16">
    <source>
        <dbReference type="PROSITE-ProRule" id="PRU00169"/>
    </source>
</evidence>
<dbReference type="InterPro" id="IPR039420">
    <property type="entry name" value="WalR-like"/>
</dbReference>
<keyword evidence="3 14" id="KW-0963">Cytoplasm</keyword>
<reference evidence="18" key="1">
    <citation type="submission" date="2020-10" db="EMBL/GenBank/DDBJ databases">
        <authorList>
            <person name="Gilroy R."/>
        </authorList>
    </citation>
    <scope>NUCLEOTIDE SEQUENCE</scope>
    <source>
        <strain evidence="18">E3-2379</strain>
    </source>
</reference>
<evidence type="ECO:0000256" key="9">
    <source>
        <dbReference type="ARBA" id="ARBA00023015"/>
    </source>
</evidence>
<evidence type="ECO:0000256" key="13">
    <source>
        <dbReference type="ARBA" id="ARBA00024867"/>
    </source>
</evidence>
<dbReference type="GO" id="GO:0005829">
    <property type="term" value="C:cytosol"/>
    <property type="evidence" value="ECO:0007669"/>
    <property type="project" value="TreeGrafter"/>
</dbReference>
<dbReference type="GO" id="GO:0032993">
    <property type="term" value="C:protein-DNA complex"/>
    <property type="evidence" value="ECO:0007669"/>
    <property type="project" value="TreeGrafter"/>
</dbReference>
<feature type="domain" description="Response regulatory" evidence="17">
    <location>
        <begin position="11"/>
        <end position="130"/>
    </location>
</feature>
<keyword evidence="5" id="KW-0597">Phosphoprotein</keyword>